<keyword evidence="3" id="KW-1035">Host cytoplasm</keyword>
<evidence type="ECO:0000256" key="4">
    <source>
        <dbReference type="RuleBase" id="RU003788"/>
    </source>
</evidence>
<gene>
    <name evidence="5" type="ORF">PQR00_26550</name>
</gene>
<dbReference type="GeneID" id="97020487"/>
<reference evidence="5 6" key="1">
    <citation type="journal article" date="2024" name="Chem. Sci.">
        <title>Discovery of megapolipeptins by genome mining of a Burkholderiales bacteria collection.</title>
        <authorList>
            <person name="Paulo B.S."/>
            <person name="Recchia M.J.J."/>
            <person name="Lee S."/>
            <person name="Fergusson C.H."/>
            <person name="Romanowski S.B."/>
            <person name="Hernandez A."/>
            <person name="Krull N."/>
            <person name="Liu D.Y."/>
            <person name="Cavanagh H."/>
            <person name="Bos A."/>
            <person name="Gray C.A."/>
            <person name="Murphy B.T."/>
            <person name="Linington R.G."/>
            <person name="Eustaquio A.S."/>
        </authorList>
    </citation>
    <scope>NUCLEOTIDE SEQUENCE [LARGE SCALE GENOMIC DNA]</scope>
    <source>
        <strain evidence="5 6">RL17-379-BIB-C</strain>
    </source>
</reference>
<dbReference type="Pfam" id="PF00959">
    <property type="entry name" value="Phage_lysozyme"/>
    <property type="match status" value="1"/>
</dbReference>
<evidence type="ECO:0000256" key="1">
    <source>
        <dbReference type="ARBA" id="ARBA00022529"/>
    </source>
</evidence>
<comment type="catalytic activity">
    <reaction evidence="4">
        <text>Hydrolysis of (1-&gt;4)-beta-linkages between N-acetylmuramic acid and N-acetyl-D-glucosamine residues in a peptidoglycan and between N-acetyl-D-glucosamine residues in chitodextrins.</text>
        <dbReference type="EC" id="3.2.1.17"/>
    </reaction>
</comment>
<evidence type="ECO:0000313" key="6">
    <source>
        <dbReference type="Proteomes" id="UP001629288"/>
    </source>
</evidence>
<keyword evidence="1 4" id="KW-0929">Antimicrobial</keyword>
<accession>A0ABW9C6E6</accession>
<dbReference type="InterPro" id="IPR023346">
    <property type="entry name" value="Lysozyme-like_dom_sf"/>
</dbReference>
<organism evidence="5 6">
    <name type="scientific">Paraburkholderia strydomiana</name>
    <dbReference type="NCBI Taxonomy" id="1245417"/>
    <lineage>
        <taxon>Bacteria</taxon>
        <taxon>Pseudomonadati</taxon>
        <taxon>Pseudomonadota</taxon>
        <taxon>Betaproteobacteria</taxon>
        <taxon>Burkholderiales</taxon>
        <taxon>Burkholderiaceae</taxon>
        <taxon>Paraburkholderia</taxon>
    </lineage>
</organism>
<dbReference type="EMBL" id="JAQQDH010000010">
    <property type="protein sequence ID" value="MFM0447166.1"/>
    <property type="molecule type" value="Genomic_DNA"/>
</dbReference>
<keyword evidence="2 4" id="KW-0081">Bacteriolytic enzyme</keyword>
<evidence type="ECO:0000256" key="2">
    <source>
        <dbReference type="ARBA" id="ARBA00022638"/>
    </source>
</evidence>
<evidence type="ECO:0000313" key="5">
    <source>
        <dbReference type="EMBL" id="MFM0447166.1"/>
    </source>
</evidence>
<keyword evidence="4" id="KW-0378">Hydrolase</keyword>
<dbReference type="SUPFAM" id="SSF53955">
    <property type="entry name" value="Lysozyme-like"/>
    <property type="match status" value="1"/>
</dbReference>
<dbReference type="InterPro" id="IPR023347">
    <property type="entry name" value="Lysozyme_dom_sf"/>
</dbReference>
<name>A0ABW9C6E6_9BURK</name>
<keyword evidence="4" id="KW-0326">Glycosidase</keyword>
<protein>
    <recommendedName>
        <fullName evidence="4">Lysozyme</fullName>
        <ecNumber evidence="4">3.2.1.17</ecNumber>
    </recommendedName>
</protein>
<dbReference type="Proteomes" id="UP001629288">
    <property type="component" value="Unassembled WGS sequence"/>
</dbReference>
<sequence>MSSKITIAESQTLFNNDIAVIEGRVKNAISVPLYQHEYDALVSLAFNMGSLSKAPSLCRKLNSGDYTGAPVEFLDIENRTRREREYDMFCLGTYNSNH</sequence>
<dbReference type="Gene3D" id="1.10.530.40">
    <property type="match status" value="1"/>
</dbReference>
<proteinExistence type="inferred from homology"/>
<comment type="similarity">
    <text evidence="4">Belongs to the glycosyl hydrolase 24 family.</text>
</comment>
<dbReference type="CDD" id="cd00737">
    <property type="entry name" value="lyz_endolysin_autolysin"/>
    <property type="match status" value="1"/>
</dbReference>
<dbReference type="RefSeq" id="WP_020067800.1">
    <property type="nucleotide sequence ID" value="NZ_JAQQDH010000010.1"/>
</dbReference>
<comment type="caution">
    <text evidence="5">The sequence shown here is derived from an EMBL/GenBank/DDBJ whole genome shotgun (WGS) entry which is preliminary data.</text>
</comment>
<keyword evidence="6" id="KW-1185">Reference proteome</keyword>
<evidence type="ECO:0000256" key="3">
    <source>
        <dbReference type="ARBA" id="ARBA00023200"/>
    </source>
</evidence>
<dbReference type="InterPro" id="IPR002196">
    <property type="entry name" value="Glyco_hydro_24"/>
</dbReference>
<dbReference type="EC" id="3.2.1.17" evidence="4"/>
<dbReference type="InterPro" id="IPR033907">
    <property type="entry name" value="Endolysin_autolysin"/>
</dbReference>